<dbReference type="InterPro" id="IPR036010">
    <property type="entry name" value="2Fe-2S_ferredoxin-like_sf"/>
</dbReference>
<dbReference type="HAMAP" id="MF_00430">
    <property type="entry name" value="NqrF"/>
    <property type="match status" value="1"/>
</dbReference>
<evidence type="ECO:0000256" key="25">
    <source>
        <dbReference type="ARBA" id="ARBA00030787"/>
    </source>
</evidence>
<evidence type="ECO:0000256" key="7">
    <source>
        <dbReference type="ARBA" id="ARBA00019729"/>
    </source>
</evidence>
<dbReference type="CDD" id="cd06188">
    <property type="entry name" value="NADH_quinone_reductase"/>
    <property type="match status" value="1"/>
</dbReference>
<evidence type="ECO:0000256" key="13">
    <source>
        <dbReference type="ARBA" id="ARBA00022723"/>
    </source>
</evidence>
<dbReference type="CDD" id="cd00207">
    <property type="entry name" value="fer2"/>
    <property type="match status" value="1"/>
</dbReference>
<feature type="binding site" evidence="27">
    <location>
        <position position="82"/>
    </location>
    <ligand>
        <name>[2Fe-2S] cluster</name>
        <dbReference type="ChEBI" id="CHEBI:190135"/>
    </ligand>
</feature>
<comment type="cofactor">
    <cofactor evidence="1 27">
        <name>FAD</name>
        <dbReference type="ChEBI" id="CHEBI:57692"/>
    </cofactor>
</comment>
<evidence type="ECO:0000256" key="23">
    <source>
        <dbReference type="ARBA" id="ARBA00023201"/>
    </source>
</evidence>
<dbReference type="Pfam" id="PF00175">
    <property type="entry name" value="NAD_binding_1"/>
    <property type="match status" value="1"/>
</dbReference>
<feature type="binding site" evidence="27">
    <location>
        <position position="79"/>
    </location>
    <ligand>
        <name>[2Fe-2S] cluster</name>
        <dbReference type="ChEBI" id="CHEBI:190135"/>
    </ligand>
</feature>
<evidence type="ECO:0000256" key="19">
    <source>
        <dbReference type="ARBA" id="ARBA00023053"/>
    </source>
</evidence>
<comment type="catalytic activity">
    <reaction evidence="26 27">
        <text>a ubiquinone + n Na(+)(in) + NADH + H(+) = a ubiquinol + n Na(+)(out) + NAD(+)</text>
        <dbReference type="Rhea" id="RHEA:47748"/>
        <dbReference type="Rhea" id="RHEA-COMP:9565"/>
        <dbReference type="Rhea" id="RHEA-COMP:9566"/>
        <dbReference type="ChEBI" id="CHEBI:15378"/>
        <dbReference type="ChEBI" id="CHEBI:16389"/>
        <dbReference type="ChEBI" id="CHEBI:17976"/>
        <dbReference type="ChEBI" id="CHEBI:29101"/>
        <dbReference type="ChEBI" id="CHEBI:57540"/>
        <dbReference type="ChEBI" id="CHEBI:57945"/>
        <dbReference type="EC" id="7.2.1.1"/>
    </reaction>
</comment>
<dbReference type="PROSITE" id="PS51085">
    <property type="entry name" value="2FE2S_FER_2"/>
    <property type="match status" value="1"/>
</dbReference>
<evidence type="ECO:0000256" key="8">
    <source>
        <dbReference type="ARBA" id="ARBA00022448"/>
    </source>
</evidence>
<dbReference type="EMBL" id="WUTS01000001">
    <property type="protein sequence ID" value="NAW11542.1"/>
    <property type="molecule type" value="Genomic_DNA"/>
</dbReference>
<dbReference type="InterPro" id="IPR017938">
    <property type="entry name" value="Riboflavin_synthase-like_b-brl"/>
</dbReference>
<name>A0A7X4VWC6_9GAMM</name>
<evidence type="ECO:0000256" key="2">
    <source>
        <dbReference type="ARBA" id="ARBA00002972"/>
    </source>
</evidence>
<reference evidence="30 31" key="1">
    <citation type="submission" date="2019-12" db="EMBL/GenBank/DDBJ databases">
        <title>Draft genome sequencing of Halomonas icarensis D1-1.</title>
        <authorList>
            <person name="Pandiyan K."/>
            <person name="Kushwaha P."/>
            <person name="Gowdham M."/>
            <person name="Chakdar H."/>
            <person name="Singh A."/>
            <person name="Kumar M."/>
            <person name="Saxena A.K."/>
        </authorList>
    </citation>
    <scope>NUCLEOTIDE SEQUENCE [LARGE SCALE GENOMIC DNA]</scope>
    <source>
        <strain evidence="30 31">D1-1</strain>
    </source>
</reference>
<gene>
    <name evidence="27 30" type="primary">nqrF</name>
    <name evidence="30" type="ORF">GRB80_01640</name>
</gene>
<dbReference type="GO" id="GO:0016655">
    <property type="term" value="F:oxidoreductase activity, acting on NAD(P)H, quinone or similar compound as acceptor"/>
    <property type="evidence" value="ECO:0007669"/>
    <property type="project" value="InterPro"/>
</dbReference>
<evidence type="ECO:0000256" key="4">
    <source>
        <dbReference type="ARBA" id="ARBA00005570"/>
    </source>
</evidence>
<evidence type="ECO:0000256" key="5">
    <source>
        <dbReference type="ARBA" id="ARBA00011309"/>
    </source>
</evidence>
<evidence type="ECO:0000256" key="3">
    <source>
        <dbReference type="ARBA" id="ARBA00004533"/>
    </source>
</evidence>
<evidence type="ECO:0000256" key="15">
    <source>
        <dbReference type="ARBA" id="ARBA00022967"/>
    </source>
</evidence>
<dbReference type="FunFam" id="3.40.50.80:FF:000014">
    <property type="entry name" value="Na(+)-translocating NADH-quinone reductase subunit F"/>
    <property type="match status" value="1"/>
</dbReference>
<dbReference type="InterPro" id="IPR008333">
    <property type="entry name" value="Cbr1-like_FAD-bd_dom"/>
</dbReference>
<comment type="subcellular location">
    <subcellularLocation>
        <location evidence="3">Cell inner membrane</location>
    </subcellularLocation>
    <subcellularLocation>
        <location evidence="27">Cell membrane</location>
        <topology evidence="27">Single-pass membrane protein</topology>
    </subcellularLocation>
</comment>
<keyword evidence="15 27" id="KW-1278">Translocase</keyword>
<protein>
    <recommendedName>
        <fullName evidence="7 27">Na(+)-translocating NADH-quinone reductase subunit F</fullName>
        <shortName evidence="27">Na(+)-NQR subunit F</shortName>
        <shortName evidence="27">Na(+)-translocating NQR subunit F</shortName>
        <ecNumber evidence="6 27">7.2.1.1</ecNumber>
    </recommendedName>
    <alternativeName>
        <fullName evidence="25 27">NQR complex subunit F</fullName>
    </alternativeName>
    <alternativeName>
        <fullName evidence="24 27">NQR-1 subunit F</fullName>
    </alternativeName>
</protein>
<comment type="cofactor">
    <cofactor evidence="27">
        <name>[2Fe-2S] cluster</name>
        <dbReference type="ChEBI" id="CHEBI:190135"/>
    </cofactor>
    <text evidence="27">Binds 1 [2Fe-2S] cluster.</text>
</comment>
<keyword evidence="14 27" id="KW-0274">FAD</keyword>
<keyword evidence="13 27" id="KW-0479">Metal-binding</keyword>
<evidence type="ECO:0000256" key="9">
    <source>
        <dbReference type="ARBA" id="ARBA00022475"/>
    </source>
</evidence>
<evidence type="ECO:0000256" key="26">
    <source>
        <dbReference type="ARBA" id="ARBA00048891"/>
    </source>
</evidence>
<dbReference type="InterPro" id="IPR001041">
    <property type="entry name" value="2Fe-2S_ferredoxin-type"/>
</dbReference>
<feature type="binding site" evidence="27">
    <location>
        <position position="114"/>
    </location>
    <ligand>
        <name>[2Fe-2S] cluster</name>
        <dbReference type="ChEBI" id="CHEBI:190135"/>
    </ligand>
</feature>
<feature type="transmembrane region" description="Helical" evidence="27">
    <location>
        <begin position="6"/>
        <end position="28"/>
    </location>
</feature>
<dbReference type="EC" id="7.2.1.1" evidence="6 27"/>
<dbReference type="PROSITE" id="PS51384">
    <property type="entry name" value="FAD_FR"/>
    <property type="match status" value="1"/>
</dbReference>
<evidence type="ECO:0000256" key="18">
    <source>
        <dbReference type="ARBA" id="ARBA00023027"/>
    </source>
</evidence>
<dbReference type="InterPro" id="IPR039261">
    <property type="entry name" value="FNR_nucleotide-bd"/>
</dbReference>
<keyword evidence="20 27" id="KW-0406">Ion transport</keyword>
<dbReference type="RefSeq" id="WP_161422315.1">
    <property type="nucleotide sequence ID" value="NZ_JARWMY010000002.1"/>
</dbReference>
<dbReference type="PIRSF" id="PIRSF000044">
    <property type="entry name" value="Cis_Diol_DH_RD"/>
    <property type="match status" value="1"/>
</dbReference>
<keyword evidence="11 27" id="KW-0285">Flavoprotein</keyword>
<evidence type="ECO:0000256" key="27">
    <source>
        <dbReference type="HAMAP-Rule" id="MF_00430"/>
    </source>
</evidence>
<dbReference type="InterPro" id="IPR001433">
    <property type="entry name" value="OxRdtase_FAD/NAD-bd"/>
</dbReference>
<evidence type="ECO:0000256" key="11">
    <source>
        <dbReference type="ARBA" id="ARBA00022630"/>
    </source>
</evidence>
<dbReference type="Proteomes" id="UP000448235">
    <property type="component" value="Unassembled WGS sequence"/>
</dbReference>
<evidence type="ECO:0000256" key="20">
    <source>
        <dbReference type="ARBA" id="ARBA00023065"/>
    </source>
</evidence>
<dbReference type="SUPFAM" id="SSF63380">
    <property type="entry name" value="Riboflavin synthase domain-like"/>
    <property type="match status" value="1"/>
</dbReference>
<feature type="domain" description="2Fe-2S ferredoxin-type" evidence="28">
    <location>
        <begin position="36"/>
        <end position="130"/>
    </location>
</feature>
<organism evidence="30 31">
    <name type="scientific">Halomonas icarae</name>
    <dbReference type="NCBI Taxonomy" id="2691040"/>
    <lineage>
        <taxon>Bacteria</taxon>
        <taxon>Pseudomonadati</taxon>
        <taxon>Pseudomonadota</taxon>
        <taxon>Gammaproteobacteria</taxon>
        <taxon>Oceanospirillales</taxon>
        <taxon>Halomonadaceae</taxon>
        <taxon>Halomonas</taxon>
    </lineage>
</organism>
<dbReference type="Gene3D" id="3.40.50.80">
    <property type="entry name" value="Nucleotide-binding domain of ferredoxin-NADP reductase (FNR) module"/>
    <property type="match status" value="1"/>
</dbReference>
<dbReference type="Gene3D" id="2.40.30.10">
    <property type="entry name" value="Translation factors"/>
    <property type="match status" value="1"/>
</dbReference>
<evidence type="ECO:0000256" key="17">
    <source>
        <dbReference type="ARBA" id="ARBA00023014"/>
    </source>
</evidence>
<dbReference type="Pfam" id="PF00111">
    <property type="entry name" value="Fer2"/>
    <property type="match status" value="1"/>
</dbReference>
<feature type="domain" description="FAD-binding FR-type" evidence="29">
    <location>
        <begin position="133"/>
        <end position="272"/>
    </location>
</feature>
<dbReference type="GO" id="GO:0005886">
    <property type="term" value="C:plasma membrane"/>
    <property type="evidence" value="ECO:0007669"/>
    <property type="project" value="UniProtKB-SubCell"/>
</dbReference>
<evidence type="ECO:0000259" key="28">
    <source>
        <dbReference type="PROSITE" id="PS51085"/>
    </source>
</evidence>
<comment type="function">
    <text evidence="2 27">NQR complex catalyzes the reduction of ubiquinone-1 to ubiquinol by two successive reactions, coupled with the transport of Na(+) ions from the cytoplasm to the periplasm. The first step is catalyzed by NqrF, which accepts electrons from NADH and reduces ubiquinone-1 to ubisemiquinone by a one-electron transfer pathway.</text>
</comment>
<dbReference type="Pfam" id="PF00970">
    <property type="entry name" value="FAD_binding_6"/>
    <property type="match status" value="1"/>
</dbReference>
<feature type="binding site" evidence="27">
    <location>
        <position position="73"/>
    </location>
    <ligand>
        <name>[2Fe-2S] cluster</name>
        <dbReference type="ChEBI" id="CHEBI:190135"/>
    </ligand>
</feature>
<accession>A0A7X4VWC6</accession>
<evidence type="ECO:0000313" key="30">
    <source>
        <dbReference type="EMBL" id="NAW11542.1"/>
    </source>
</evidence>
<evidence type="ECO:0000256" key="24">
    <source>
        <dbReference type="ARBA" id="ARBA00030032"/>
    </source>
</evidence>
<evidence type="ECO:0000256" key="14">
    <source>
        <dbReference type="ARBA" id="ARBA00022827"/>
    </source>
</evidence>
<keyword evidence="8 27" id="KW-0813">Transport</keyword>
<comment type="caution">
    <text evidence="30">The sequence shown here is derived from an EMBL/GenBank/DDBJ whole genome shotgun (WGS) entry which is preliminary data.</text>
</comment>
<dbReference type="AlphaFoldDB" id="A0A7X4VWC6"/>
<evidence type="ECO:0000256" key="1">
    <source>
        <dbReference type="ARBA" id="ARBA00001974"/>
    </source>
</evidence>
<dbReference type="PANTHER" id="PTHR43644">
    <property type="entry name" value="NA(+)-TRANSLOCATING NADH-QUINONE REDUCTASE SUBUNIT"/>
    <property type="match status" value="1"/>
</dbReference>
<keyword evidence="27" id="KW-0812">Transmembrane</keyword>
<dbReference type="InterPro" id="IPR012675">
    <property type="entry name" value="Beta-grasp_dom_sf"/>
</dbReference>
<sequence length="410" mass="45864">MVDTSLILLGVVMFTVVVIGLVLIILAARSRLVSTGDVQIEVNDDPENTITTQAGGKLLNTLAANGIFLSSACGGGGSCAQCKCRVEEGGGAILPTEESHFTMREKKEGWRLSCQVPVKQDMKIEVPEEVFGVKKWECEVIENPNVATFIKELNLKLPEGEEVAFRAGGYVQLVAPPYDIAFKDFDIEEEYRGDWEKFGLFDISHKSNEEVIRAYSMANYPEEKGILKFNIRIATPPPNTDHPPGLMSTYVFSLKAGDKVTVMGPFGEFFAKNTDAEMVFVGGGAGMAPMRSHIFDQLKRLDSKRKITFWYGARSWRETFYNEEYDKLAEEHDNFEWHLALSDPQPEDNWEGPTGFIHNVLYENYLKDHPAPEDCEYYMCGPPMMNASVIKLLLDLGVEPENILLDDFGG</sequence>
<evidence type="ECO:0000313" key="31">
    <source>
        <dbReference type="Proteomes" id="UP000448235"/>
    </source>
</evidence>
<evidence type="ECO:0000256" key="21">
    <source>
        <dbReference type="ARBA" id="ARBA00023075"/>
    </source>
</evidence>
<dbReference type="NCBIfam" id="TIGR01941">
    <property type="entry name" value="nqrF"/>
    <property type="match status" value="1"/>
</dbReference>
<dbReference type="InterPro" id="IPR017927">
    <property type="entry name" value="FAD-bd_FR_type"/>
</dbReference>
<keyword evidence="27" id="KW-1133">Transmembrane helix</keyword>
<comment type="similarity">
    <text evidence="4 27">Belongs to the NqrF family.</text>
</comment>
<keyword evidence="18 27" id="KW-0520">NAD</keyword>
<keyword evidence="19 27" id="KW-0915">Sodium</keyword>
<keyword evidence="12 27" id="KW-0001">2Fe-2S</keyword>
<evidence type="ECO:0000259" key="29">
    <source>
        <dbReference type="PROSITE" id="PS51384"/>
    </source>
</evidence>
<dbReference type="GO" id="GO:0046872">
    <property type="term" value="F:metal ion binding"/>
    <property type="evidence" value="ECO:0007669"/>
    <property type="project" value="UniProtKB-KW"/>
</dbReference>
<evidence type="ECO:0000256" key="6">
    <source>
        <dbReference type="ARBA" id="ARBA00013099"/>
    </source>
</evidence>
<keyword evidence="31" id="KW-1185">Reference proteome</keyword>
<keyword evidence="22 27" id="KW-0472">Membrane</keyword>
<dbReference type="GO" id="GO:0051537">
    <property type="term" value="F:2 iron, 2 sulfur cluster binding"/>
    <property type="evidence" value="ECO:0007669"/>
    <property type="project" value="UniProtKB-KW"/>
</dbReference>
<keyword evidence="17 27" id="KW-0411">Iron-sulfur</keyword>
<dbReference type="SUPFAM" id="SSF54292">
    <property type="entry name" value="2Fe-2S ferredoxin-like"/>
    <property type="match status" value="1"/>
</dbReference>
<dbReference type="PANTHER" id="PTHR43644:SF1">
    <property type="entry name" value="NAD(P)H-FLAVIN REDUCTASE"/>
    <property type="match status" value="1"/>
</dbReference>
<dbReference type="GO" id="GO:0009055">
    <property type="term" value="F:electron transfer activity"/>
    <property type="evidence" value="ECO:0007669"/>
    <property type="project" value="UniProtKB-UniRule"/>
</dbReference>
<keyword evidence="23 27" id="KW-0739">Sodium transport</keyword>
<dbReference type="InterPro" id="IPR010205">
    <property type="entry name" value="NqrF"/>
</dbReference>
<proteinExistence type="inferred from homology"/>
<dbReference type="GO" id="GO:0006814">
    <property type="term" value="P:sodium ion transport"/>
    <property type="evidence" value="ECO:0007669"/>
    <property type="project" value="UniProtKB-UniRule"/>
</dbReference>
<evidence type="ECO:0000256" key="22">
    <source>
        <dbReference type="ARBA" id="ARBA00023136"/>
    </source>
</evidence>
<keyword evidence="16 27" id="KW-0408">Iron</keyword>
<keyword evidence="10" id="KW-0997">Cell inner membrane</keyword>
<keyword evidence="21 27" id="KW-0830">Ubiquinone</keyword>
<keyword evidence="9 27" id="KW-1003">Cell membrane</keyword>
<evidence type="ECO:0000256" key="12">
    <source>
        <dbReference type="ARBA" id="ARBA00022714"/>
    </source>
</evidence>
<evidence type="ECO:0000256" key="16">
    <source>
        <dbReference type="ARBA" id="ARBA00023004"/>
    </source>
</evidence>
<evidence type="ECO:0000256" key="10">
    <source>
        <dbReference type="ARBA" id="ARBA00022519"/>
    </source>
</evidence>
<comment type="subunit">
    <text evidence="5 27">Composed of six subunits; NqrA, NqrB, NqrC, NqrD, NqrE and NqrF.</text>
</comment>
<dbReference type="Gene3D" id="3.10.20.30">
    <property type="match status" value="1"/>
</dbReference>
<dbReference type="SUPFAM" id="SSF52343">
    <property type="entry name" value="Ferredoxin reductase-like, C-terminal NADP-linked domain"/>
    <property type="match status" value="1"/>
</dbReference>